<sequence length="323" mass="33903">MDSPTPAAPASSTKPLPPPAAATTHTTPHSITSPIASPTDTTTTTSTTPNPQSTASTTHQPPSTTTSATTPFPTLPLPHHAIPQPPRPPPSTTSLPQTHAPPPPLQISQARTAIVASIGNMLDSHLRDRASVLHSNAAAISKQQVAVQRATTGLRRENDKLAKVADDAARKVKELGNVQNWAEVLERDFLVLEETLRLVRGEGEEGSWSGSQSGSSWTGSSRGSEIGDEDVRMHGDGKVDKGKGRERDEDRMDIDDAEPAYTFAGSATADTVMQGSGMGLPSVGTRGHEAPSLIIPGMNTDTSTISLEDDLRDAMAESIADPA</sequence>
<evidence type="ECO:0000313" key="5">
    <source>
        <dbReference type="Proteomes" id="UP000275385"/>
    </source>
</evidence>
<dbReference type="PANTHER" id="PTHR13073">
    <property type="entry name" value="BLOC-1 COMPLEX SUBUNIT 1"/>
    <property type="match status" value="1"/>
</dbReference>
<dbReference type="EMBL" id="QVQW01000125">
    <property type="protein sequence ID" value="RKU40035.1"/>
    <property type="molecule type" value="Genomic_DNA"/>
</dbReference>
<dbReference type="InterPro" id="IPR009395">
    <property type="entry name" value="BLOC1S1"/>
</dbReference>
<dbReference type="Proteomes" id="UP000275385">
    <property type="component" value="Unassembled WGS sequence"/>
</dbReference>
<evidence type="ECO:0000313" key="4">
    <source>
        <dbReference type="EMBL" id="RKU40035.1"/>
    </source>
</evidence>
<reference evidence="4 5" key="1">
    <citation type="submission" date="2018-08" db="EMBL/GenBank/DDBJ databases">
        <title>Draft genome of the lignicolous fungus Coniochaeta pulveracea.</title>
        <authorList>
            <person name="Borstlap C.J."/>
            <person name="De Witt R.N."/>
            <person name="Botha A."/>
            <person name="Volschenk H."/>
        </authorList>
    </citation>
    <scope>NUCLEOTIDE SEQUENCE [LARGE SCALE GENOMIC DNA]</scope>
    <source>
        <strain evidence="4 5">CAB683</strain>
    </source>
</reference>
<feature type="compositionally biased region" description="Basic and acidic residues" evidence="3">
    <location>
        <begin position="229"/>
        <end position="250"/>
    </location>
</feature>
<dbReference type="GO" id="GO:0031083">
    <property type="term" value="C:BLOC-1 complex"/>
    <property type="evidence" value="ECO:0007669"/>
    <property type="project" value="InterPro"/>
</dbReference>
<dbReference type="AlphaFoldDB" id="A0A420XWK3"/>
<name>A0A420XWK3_9PEZI</name>
<dbReference type="PANTHER" id="PTHR13073:SF0">
    <property type="entry name" value="BIOGENESIS OF LYSOSOME-RELATED ORGANELLES COMPLEX 1 SUBUNIT 1"/>
    <property type="match status" value="1"/>
</dbReference>
<feature type="compositionally biased region" description="Low complexity" evidence="3">
    <location>
        <begin position="206"/>
        <end position="224"/>
    </location>
</feature>
<accession>A0A420XWK3</accession>
<feature type="region of interest" description="Disordered" evidence="3">
    <location>
        <begin position="1"/>
        <end position="105"/>
    </location>
</feature>
<feature type="compositionally biased region" description="Low complexity" evidence="3">
    <location>
        <begin position="1"/>
        <end position="14"/>
    </location>
</feature>
<evidence type="ECO:0000256" key="1">
    <source>
        <dbReference type="ARBA" id="ARBA00007133"/>
    </source>
</evidence>
<protein>
    <recommendedName>
        <fullName evidence="2">Biogenesis of lysosome-related organelles complex 1 subunit 1</fullName>
    </recommendedName>
</protein>
<evidence type="ECO:0000256" key="2">
    <source>
        <dbReference type="ARBA" id="ARBA00019577"/>
    </source>
</evidence>
<dbReference type="OrthoDB" id="20018at2759"/>
<feature type="compositionally biased region" description="Low complexity" evidence="3">
    <location>
        <begin position="21"/>
        <end position="82"/>
    </location>
</feature>
<gene>
    <name evidence="4" type="ORF">DL546_001949</name>
</gene>
<comment type="similarity">
    <text evidence="1">Belongs to the BLOC1S1 family.</text>
</comment>
<keyword evidence="5" id="KW-1185">Reference proteome</keyword>
<evidence type="ECO:0000256" key="3">
    <source>
        <dbReference type="SAM" id="MobiDB-lite"/>
    </source>
</evidence>
<dbReference type="Pfam" id="PF06320">
    <property type="entry name" value="GCN5L1"/>
    <property type="match status" value="1"/>
</dbReference>
<proteinExistence type="inferred from homology"/>
<feature type="region of interest" description="Disordered" evidence="3">
    <location>
        <begin position="201"/>
        <end position="300"/>
    </location>
</feature>
<organism evidence="4 5">
    <name type="scientific">Coniochaeta pulveracea</name>
    <dbReference type="NCBI Taxonomy" id="177199"/>
    <lineage>
        <taxon>Eukaryota</taxon>
        <taxon>Fungi</taxon>
        <taxon>Dikarya</taxon>
        <taxon>Ascomycota</taxon>
        <taxon>Pezizomycotina</taxon>
        <taxon>Sordariomycetes</taxon>
        <taxon>Sordariomycetidae</taxon>
        <taxon>Coniochaetales</taxon>
        <taxon>Coniochaetaceae</taxon>
        <taxon>Coniochaeta</taxon>
    </lineage>
</organism>
<dbReference type="STRING" id="177199.A0A420XWK3"/>
<dbReference type="GO" id="GO:0016197">
    <property type="term" value="P:endosomal transport"/>
    <property type="evidence" value="ECO:0007669"/>
    <property type="project" value="TreeGrafter"/>
</dbReference>
<comment type="caution">
    <text evidence="4">The sequence shown here is derived from an EMBL/GenBank/DDBJ whole genome shotgun (WGS) entry which is preliminary data.</text>
</comment>